<evidence type="ECO:0000256" key="8">
    <source>
        <dbReference type="ARBA" id="ARBA00022989"/>
    </source>
</evidence>
<dbReference type="GO" id="GO:0140359">
    <property type="term" value="F:ABC-type transporter activity"/>
    <property type="evidence" value="ECO:0007669"/>
    <property type="project" value="InterPro"/>
</dbReference>
<feature type="domain" description="ABC transmembrane type-1" evidence="12">
    <location>
        <begin position="1"/>
        <end position="256"/>
    </location>
</feature>
<evidence type="ECO:0000256" key="7">
    <source>
        <dbReference type="ARBA" id="ARBA00022840"/>
    </source>
</evidence>
<keyword evidence="2" id="KW-0813">Transport</keyword>
<dbReference type="InterPro" id="IPR003439">
    <property type="entry name" value="ABC_transporter-like_ATP-bd"/>
</dbReference>
<feature type="transmembrane region" description="Helical" evidence="10">
    <location>
        <begin position="114"/>
        <end position="134"/>
    </location>
</feature>
<dbReference type="InterPro" id="IPR039421">
    <property type="entry name" value="Type_1_exporter"/>
</dbReference>
<proteinExistence type="predicted"/>
<dbReference type="AlphaFoldDB" id="A0A9D5YZS1"/>
<feature type="domain" description="ABC transporter" evidence="11">
    <location>
        <begin position="291"/>
        <end position="504"/>
    </location>
</feature>
<dbReference type="Pfam" id="PF00664">
    <property type="entry name" value="ABC_membrane"/>
    <property type="match status" value="1"/>
</dbReference>
<dbReference type="PANTHER" id="PTHR24221:SF590">
    <property type="entry name" value="COMPONENT LINKED WITH THE ASSEMBLY OF CYTOCHROME' TRANSPORT TRANSMEMBRANE ATP-BINDING PROTEIN ABC TRANSPORTER CYDD-RELATED"/>
    <property type="match status" value="1"/>
</dbReference>
<accession>A0A9D5YZS1</accession>
<dbReference type="FunFam" id="3.40.50.300:FF:001001">
    <property type="entry name" value="Multidrug ABC transporter ATP-binding protein"/>
    <property type="match status" value="1"/>
</dbReference>
<feature type="transmembrane region" description="Helical" evidence="10">
    <location>
        <begin position="195"/>
        <end position="217"/>
    </location>
</feature>
<evidence type="ECO:0000256" key="5">
    <source>
        <dbReference type="ARBA" id="ARBA00022692"/>
    </source>
</evidence>
<gene>
    <name evidence="13" type="ORF">H9623_17310</name>
</gene>
<evidence type="ECO:0000259" key="11">
    <source>
        <dbReference type="PROSITE" id="PS50893"/>
    </source>
</evidence>
<keyword evidence="7 13" id="KW-0067">ATP-binding</keyword>
<comment type="caution">
    <text evidence="13">The sequence shown here is derived from an EMBL/GenBank/DDBJ whole genome shotgun (WGS) entry which is preliminary data.</text>
</comment>
<dbReference type="SUPFAM" id="SSF52540">
    <property type="entry name" value="P-loop containing nucleoside triphosphate hydrolases"/>
    <property type="match status" value="1"/>
</dbReference>
<name>A0A9D5YZS1_9CELL</name>
<dbReference type="PROSITE" id="PS50929">
    <property type="entry name" value="ABC_TM1F"/>
    <property type="match status" value="1"/>
</dbReference>
<dbReference type="GO" id="GO:0016887">
    <property type="term" value="F:ATP hydrolysis activity"/>
    <property type="evidence" value="ECO:0007669"/>
    <property type="project" value="InterPro"/>
</dbReference>
<protein>
    <submittedName>
        <fullName evidence="13">ABC transporter ATP-binding protein</fullName>
    </submittedName>
</protein>
<dbReference type="PROSITE" id="PS00211">
    <property type="entry name" value="ABC_TRANSPORTER_1"/>
    <property type="match status" value="1"/>
</dbReference>
<dbReference type="InterPro" id="IPR003593">
    <property type="entry name" value="AAA+_ATPase"/>
</dbReference>
<dbReference type="PROSITE" id="PS50893">
    <property type="entry name" value="ABC_TRANSPORTER_2"/>
    <property type="match status" value="1"/>
</dbReference>
<dbReference type="GO" id="GO:0005886">
    <property type="term" value="C:plasma membrane"/>
    <property type="evidence" value="ECO:0007669"/>
    <property type="project" value="UniProtKB-SubCell"/>
</dbReference>
<dbReference type="SUPFAM" id="SSF90123">
    <property type="entry name" value="ABC transporter transmembrane region"/>
    <property type="match status" value="1"/>
</dbReference>
<evidence type="ECO:0000256" key="1">
    <source>
        <dbReference type="ARBA" id="ARBA00004651"/>
    </source>
</evidence>
<reference evidence="13 14" key="1">
    <citation type="submission" date="2020-08" db="EMBL/GenBank/DDBJ databases">
        <title>A Genomic Blueprint of the Chicken Gut Microbiome.</title>
        <authorList>
            <person name="Gilroy R."/>
            <person name="Ravi A."/>
            <person name="Getino M."/>
            <person name="Pursley I."/>
            <person name="Horton D.L."/>
            <person name="Alikhan N.-F."/>
            <person name="Baker D."/>
            <person name="Gharbi K."/>
            <person name="Hall N."/>
            <person name="Watson M."/>
            <person name="Adriaenssens E.M."/>
            <person name="Foster-Nyarko E."/>
            <person name="Jarju S."/>
            <person name="Secka A."/>
            <person name="Antonio M."/>
            <person name="Oren A."/>
            <person name="Chaudhuri R."/>
            <person name="La Ragione R.M."/>
            <person name="Hildebrand F."/>
            <person name="Pallen M.J."/>
        </authorList>
    </citation>
    <scope>NUCLEOTIDE SEQUENCE [LARGE SCALE GENOMIC DNA]</scope>
    <source>
        <strain evidence="13 14">Sa1BUA8</strain>
    </source>
</reference>
<evidence type="ECO:0000313" key="14">
    <source>
        <dbReference type="Proteomes" id="UP000822993"/>
    </source>
</evidence>
<dbReference type="GO" id="GO:0005524">
    <property type="term" value="F:ATP binding"/>
    <property type="evidence" value="ECO:0007669"/>
    <property type="project" value="UniProtKB-KW"/>
</dbReference>
<dbReference type="Gene3D" id="1.20.1560.10">
    <property type="entry name" value="ABC transporter type 1, transmembrane domain"/>
    <property type="match status" value="1"/>
</dbReference>
<sequence length="504" mass="52360">MDDLLVGEGPPVALLVALALLAGVAAWAVPTLGAREQAREERTLRSGVVGHVLALGVAERTRERAGRIVSTATDGVERAAAYRGTFVGPMIASMTVPLVVLLVVALTIDPVAALWLLAGVPAIPLAVGGFQAAFRSVSQRYRASSRLLSARFLDAFQGLTTLRLLGAGERMGATLADAAEDVRKHVMRMLAGNQVVLLVVDSVFSLAMITGAAALAMNRLADGAITAGQALALVLLSTLLLEPLDRIGQFFYIGMGGMASVREIRRLHAEQPDVVDAPGAVDPGPLTEAGVSFEGIGFAYTEGVPVLQDVSFEVAPGEKVALVGPSGSGKTTAGSLLQTALRPDSGRVSLGGHDLTEVPVAWVREHVAVVAQHTFLFTGTLRDNLLVAAPGASDADCWQALADADLAEVVRALPAGLDTPVGERGLSLSGGQAQRLAIARGFLKDAPVLVLDEPTSHVDLASERAILEALDRLGAGRTVLMISHRPATIAGADRVLTLTDGTIR</sequence>
<dbReference type="Proteomes" id="UP000822993">
    <property type="component" value="Unassembled WGS sequence"/>
</dbReference>
<dbReference type="InterPro" id="IPR017871">
    <property type="entry name" value="ABC_transporter-like_CS"/>
</dbReference>
<evidence type="ECO:0000256" key="6">
    <source>
        <dbReference type="ARBA" id="ARBA00022741"/>
    </source>
</evidence>
<dbReference type="Pfam" id="PF00005">
    <property type="entry name" value="ABC_tran"/>
    <property type="match status" value="1"/>
</dbReference>
<evidence type="ECO:0000256" key="9">
    <source>
        <dbReference type="ARBA" id="ARBA00023136"/>
    </source>
</evidence>
<dbReference type="EMBL" id="JACSPN010000031">
    <property type="protein sequence ID" value="MBE7702053.1"/>
    <property type="molecule type" value="Genomic_DNA"/>
</dbReference>
<comment type="subcellular location">
    <subcellularLocation>
        <location evidence="1">Cell membrane</location>
        <topology evidence="1">Multi-pass membrane protein</topology>
    </subcellularLocation>
</comment>
<keyword evidence="9 10" id="KW-0472">Membrane</keyword>
<evidence type="ECO:0000256" key="2">
    <source>
        <dbReference type="ARBA" id="ARBA00022448"/>
    </source>
</evidence>
<dbReference type="InterPro" id="IPR011527">
    <property type="entry name" value="ABC1_TM_dom"/>
</dbReference>
<evidence type="ECO:0000259" key="12">
    <source>
        <dbReference type="PROSITE" id="PS50929"/>
    </source>
</evidence>
<organism evidence="13 14">
    <name type="scientific">Oerskovia douganii</name>
    <dbReference type="NCBI Taxonomy" id="2762210"/>
    <lineage>
        <taxon>Bacteria</taxon>
        <taxon>Bacillati</taxon>
        <taxon>Actinomycetota</taxon>
        <taxon>Actinomycetes</taxon>
        <taxon>Micrococcales</taxon>
        <taxon>Cellulomonadaceae</taxon>
        <taxon>Oerskovia</taxon>
    </lineage>
</organism>
<evidence type="ECO:0000313" key="13">
    <source>
        <dbReference type="EMBL" id="MBE7702053.1"/>
    </source>
</evidence>
<dbReference type="PANTHER" id="PTHR24221">
    <property type="entry name" value="ATP-BINDING CASSETTE SUB-FAMILY B"/>
    <property type="match status" value="1"/>
</dbReference>
<keyword evidence="5 10" id="KW-0812">Transmembrane</keyword>
<dbReference type="SMART" id="SM00382">
    <property type="entry name" value="AAA"/>
    <property type="match status" value="1"/>
</dbReference>
<evidence type="ECO:0000256" key="3">
    <source>
        <dbReference type="ARBA" id="ARBA00022475"/>
    </source>
</evidence>
<keyword evidence="14" id="KW-1185">Reference proteome</keyword>
<dbReference type="InterPro" id="IPR036640">
    <property type="entry name" value="ABC1_TM_sf"/>
</dbReference>
<keyword evidence="4" id="KW-0997">Cell inner membrane</keyword>
<keyword evidence="6" id="KW-0547">Nucleotide-binding</keyword>
<dbReference type="Gene3D" id="3.40.50.300">
    <property type="entry name" value="P-loop containing nucleotide triphosphate hydrolases"/>
    <property type="match status" value="1"/>
</dbReference>
<evidence type="ECO:0000256" key="4">
    <source>
        <dbReference type="ARBA" id="ARBA00022519"/>
    </source>
</evidence>
<feature type="transmembrane region" description="Helical" evidence="10">
    <location>
        <begin position="12"/>
        <end position="32"/>
    </location>
</feature>
<dbReference type="InterPro" id="IPR027417">
    <property type="entry name" value="P-loop_NTPase"/>
</dbReference>
<keyword evidence="8 10" id="KW-1133">Transmembrane helix</keyword>
<keyword evidence="3" id="KW-1003">Cell membrane</keyword>
<evidence type="ECO:0000256" key="10">
    <source>
        <dbReference type="SAM" id="Phobius"/>
    </source>
</evidence>
<feature type="transmembrane region" description="Helical" evidence="10">
    <location>
        <begin position="86"/>
        <end position="108"/>
    </location>
</feature>